<name>I0AFT6_IGNAJ</name>
<dbReference type="Proteomes" id="UP000007394">
    <property type="component" value="Chromosome"/>
</dbReference>
<feature type="transmembrane region" description="Helical" evidence="1">
    <location>
        <begin position="65"/>
        <end position="84"/>
    </location>
</feature>
<gene>
    <name evidence="2" type="ordered locus">IALB_0131</name>
</gene>
<dbReference type="eggNOG" id="ENOG5032RP9">
    <property type="taxonomic scope" value="Bacteria"/>
</dbReference>
<feature type="transmembrane region" description="Helical" evidence="1">
    <location>
        <begin position="90"/>
        <end position="110"/>
    </location>
</feature>
<dbReference type="RefSeq" id="WP_014559003.1">
    <property type="nucleotide sequence ID" value="NC_017464.1"/>
</dbReference>
<dbReference type="STRING" id="945713.IALB_0131"/>
<sequence>MNIDVTTPALLFPAISLLLLAYTNRFLTIATLIRSLHKNYKESPDTTLLGQIENLRKRVYLIKHMQGVGVASLFFCVLCMFLLFAGQIEIGKYVFGLSILLLMLSLILSLKEIAISVDALELHLSDIESGK</sequence>
<proteinExistence type="predicted"/>
<dbReference type="AlphaFoldDB" id="I0AFT6"/>
<keyword evidence="1" id="KW-0472">Membrane</keyword>
<evidence type="ECO:0008006" key="4">
    <source>
        <dbReference type="Google" id="ProtNLM"/>
    </source>
</evidence>
<accession>I0AFT6</accession>
<dbReference type="PATRIC" id="fig|945713.3.peg.131"/>
<evidence type="ECO:0000313" key="3">
    <source>
        <dbReference type="Proteomes" id="UP000007394"/>
    </source>
</evidence>
<evidence type="ECO:0000256" key="1">
    <source>
        <dbReference type="SAM" id="Phobius"/>
    </source>
</evidence>
<protein>
    <recommendedName>
        <fullName evidence="4">DUF2721 domain-containing protein</fullName>
    </recommendedName>
</protein>
<dbReference type="InterPro" id="IPR021279">
    <property type="entry name" value="DUF2721"/>
</dbReference>
<dbReference type="HOGENOM" id="CLU_126543_0_0_10"/>
<organism evidence="2 3">
    <name type="scientific">Ignavibacterium album (strain DSM 19864 / JCM 16511 / NBRC 101810 / Mat9-16)</name>
    <dbReference type="NCBI Taxonomy" id="945713"/>
    <lineage>
        <taxon>Bacteria</taxon>
        <taxon>Pseudomonadati</taxon>
        <taxon>Ignavibacteriota</taxon>
        <taxon>Ignavibacteria</taxon>
        <taxon>Ignavibacteriales</taxon>
        <taxon>Ignavibacteriaceae</taxon>
        <taxon>Ignavibacterium</taxon>
    </lineage>
</organism>
<reference evidence="2 3" key="1">
    <citation type="journal article" date="2012" name="Front. Microbiol.">
        <title>Complete genome of Ignavibacterium album, a metabolically versatile, flagellated, facultative anaerobe from the phylum Chlorobi.</title>
        <authorList>
            <person name="Liu Z."/>
            <person name="Frigaard N.-U."/>
            <person name="Vogl K."/>
            <person name="Iino T."/>
            <person name="Ohkuma M."/>
            <person name="Overmann J."/>
            <person name="Bryant D.A."/>
        </authorList>
    </citation>
    <scope>NUCLEOTIDE SEQUENCE [LARGE SCALE GENOMIC DNA]</scope>
    <source>
        <strain evidence="3">DSM 19864 / JCM 16511 / NBRC 101810 / Mat9-16</strain>
    </source>
</reference>
<keyword evidence="3" id="KW-1185">Reference proteome</keyword>
<feature type="transmembrane region" description="Helical" evidence="1">
    <location>
        <begin position="12"/>
        <end position="33"/>
    </location>
</feature>
<keyword evidence="1" id="KW-0812">Transmembrane</keyword>
<dbReference type="KEGG" id="ial:IALB_0131"/>
<evidence type="ECO:0000313" key="2">
    <source>
        <dbReference type="EMBL" id="AFH47843.1"/>
    </source>
</evidence>
<dbReference type="OrthoDB" id="9813525at2"/>
<keyword evidence="1" id="KW-1133">Transmembrane helix</keyword>
<dbReference type="EMBL" id="CP003418">
    <property type="protein sequence ID" value="AFH47843.1"/>
    <property type="molecule type" value="Genomic_DNA"/>
</dbReference>
<dbReference type="Pfam" id="PF11026">
    <property type="entry name" value="DUF2721"/>
    <property type="match status" value="1"/>
</dbReference>